<name>A0A2S8GHI3_9BACT</name>
<keyword evidence="3 8" id="KW-0812">Transmembrane</keyword>
<evidence type="ECO:0000313" key="10">
    <source>
        <dbReference type="EMBL" id="PQO40241.1"/>
    </source>
</evidence>
<dbReference type="Proteomes" id="UP000239388">
    <property type="component" value="Unassembled WGS sequence"/>
</dbReference>
<keyword evidence="5 8" id="KW-0472">Membrane</keyword>
<evidence type="ECO:0000256" key="8">
    <source>
        <dbReference type="SAM" id="Phobius"/>
    </source>
</evidence>
<keyword evidence="4 8" id="KW-1133">Transmembrane helix</keyword>
<evidence type="ECO:0000256" key="6">
    <source>
        <dbReference type="RuleBase" id="RU004057"/>
    </source>
</evidence>
<feature type="compositionally biased region" description="Low complexity" evidence="7">
    <location>
        <begin position="8"/>
        <end position="17"/>
    </location>
</feature>
<evidence type="ECO:0000313" key="11">
    <source>
        <dbReference type="EMBL" id="PQO43790.1"/>
    </source>
</evidence>
<feature type="transmembrane region" description="Helical" evidence="8">
    <location>
        <begin position="181"/>
        <end position="205"/>
    </location>
</feature>
<evidence type="ECO:0000256" key="7">
    <source>
        <dbReference type="SAM" id="MobiDB-lite"/>
    </source>
</evidence>
<dbReference type="PANTHER" id="PTHR30625:SF17">
    <property type="entry name" value="TOLQ-RELATED"/>
    <property type="match status" value="1"/>
</dbReference>
<proteinExistence type="inferred from homology"/>
<evidence type="ECO:0000256" key="5">
    <source>
        <dbReference type="ARBA" id="ARBA00023136"/>
    </source>
</evidence>
<keyword evidence="6" id="KW-0653">Protein transport</keyword>
<evidence type="ECO:0000259" key="9">
    <source>
        <dbReference type="Pfam" id="PF01618"/>
    </source>
</evidence>
<evidence type="ECO:0000256" key="4">
    <source>
        <dbReference type="ARBA" id="ARBA00022989"/>
    </source>
</evidence>
<reference evidence="12 13" key="1">
    <citation type="submission" date="2018-02" db="EMBL/GenBank/DDBJ databases">
        <title>Comparative genomes isolates from brazilian mangrove.</title>
        <authorList>
            <person name="Araujo J.E."/>
            <person name="Taketani R.G."/>
            <person name="Silva M.C.P."/>
            <person name="Loureco M.V."/>
            <person name="Andreote F.D."/>
        </authorList>
    </citation>
    <scope>NUCLEOTIDE SEQUENCE [LARGE SCALE GENOMIC DNA]</scope>
    <source>
        <strain evidence="10 13">NAP PRIS-MGV</strain>
        <strain evidence="11 12">Nap-Phe MGV</strain>
    </source>
</reference>
<dbReference type="InterPro" id="IPR002898">
    <property type="entry name" value="MotA_ExbB_proton_chnl"/>
</dbReference>
<dbReference type="OrthoDB" id="9809716at2"/>
<dbReference type="InterPro" id="IPR050790">
    <property type="entry name" value="ExbB/TolQ_transport"/>
</dbReference>
<organism evidence="11 12">
    <name type="scientific">Blastopirellula marina</name>
    <dbReference type="NCBI Taxonomy" id="124"/>
    <lineage>
        <taxon>Bacteria</taxon>
        <taxon>Pseudomonadati</taxon>
        <taxon>Planctomycetota</taxon>
        <taxon>Planctomycetia</taxon>
        <taxon>Pirellulales</taxon>
        <taxon>Pirellulaceae</taxon>
        <taxon>Blastopirellula</taxon>
    </lineage>
</organism>
<comment type="caution">
    <text evidence="11">The sequence shown here is derived from an EMBL/GenBank/DDBJ whole genome shotgun (WGS) entry which is preliminary data.</text>
</comment>
<evidence type="ECO:0000256" key="3">
    <source>
        <dbReference type="ARBA" id="ARBA00022692"/>
    </source>
</evidence>
<dbReference type="GO" id="GO:0017038">
    <property type="term" value="P:protein import"/>
    <property type="evidence" value="ECO:0007669"/>
    <property type="project" value="TreeGrafter"/>
</dbReference>
<evidence type="ECO:0000256" key="2">
    <source>
        <dbReference type="ARBA" id="ARBA00022475"/>
    </source>
</evidence>
<feature type="region of interest" description="Disordered" evidence="7">
    <location>
        <begin position="1"/>
        <end position="21"/>
    </location>
</feature>
<comment type="similarity">
    <text evidence="6">Belongs to the exbB/tolQ family.</text>
</comment>
<protein>
    <submittedName>
        <fullName evidence="11">Peptide transporter TolQ</fullName>
    </submittedName>
</protein>
<dbReference type="Proteomes" id="UP000237819">
    <property type="component" value="Unassembled WGS sequence"/>
</dbReference>
<dbReference type="PANTHER" id="PTHR30625">
    <property type="entry name" value="PROTEIN TOLQ"/>
    <property type="match status" value="1"/>
</dbReference>
<dbReference type="EMBL" id="PUIB01000009">
    <property type="protein sequence ID" value="PQO40241.1"/>
    <property type="molecule type" value="Genomic_DNA"/>
</dbReference>
<accession>A0A2S8GHI3</accession>
<gene>
    <name evidence="11" type="ORF">C5Y93_23305</name>
    <name evidence="10" type="ORF">C5Y98_05970</name>
</gene>
<dbReference type="AlphaFoldDB" id="A0A2S8GHI3"/>
<keyword evidence="2" id="KW-1003">Cell membrane</keyword>
<feature type="domain" description="MotA/TolQ/ExbB proton channel" evidence="9">
    <location>
        <begin position="115"/>
        <end position="215"/>
    </location>
</feature>
<feature type="transmembrane region" description="Helical" evidence="8">
    <location>
        <begin position="29"/>
        <end position="56"/>
    </location>
</feature>
<keyword evidence="6" id="KW-0813">Transport</keyword>
<sequence length="241" mass="25260">MAQDATTPAAPAPAAEPASPPQETGFIDILLSGGIVGNLIMLLLLALSLTAAYLVFEHAMAIRHKELSPPGVGDEVRDLLVAGNVKEAEKVCHANPSFLSFVLLSGIAELDSGWSGVEKALEDSVAEQSARLFRKIEYLSVIGNIAPMVGLLGTVTGMIFAFQQVASTQGAAGAADLAEGIYQALVTTVGGLLVAIPSLGAFAVFRNWVDELVAECAYEAQQVFTPLKRRRRQAAAAQGRS</sequence>
<feature type="transmembrane region" description="Helical" evidence="8">
    <location>
        <begin position="138"/>
        <end position="161"/>
    </location>
</feature>
<dbReference type="Pfam" id="PF01618">
    <property type="entry name" value="MotA_ExbB"/>
    <property type="match status" value="1"/>
</dbReference>
<comment type="subcellular location">
    <subcellularLocation>
        <location evidence="1">Cell membrane</location>
        <topology evidence="1">Multi-pass membrane protein</topology>
    </subcellularLocation>
    <subcellularLocation>
        <location evidence="6">Membrane</location>
        <topology evidence="6">Multi-pass membrane protein</topology>
    </subcellularLocation>
</comment>
<evidence type="ECO:0000256" key="1">
    <source>
        <dbReference type="ARBA" id="ARBA00004651"/>
    </source>
</evidence>
<evidence type="ECO:0000313" key="13">
    <source>
        <dbReference type="Proteomes" id="UP000239388"/>
    </source>
</evidence>
<dbReference type="EMBL" id="PUHZ01000023">
    <property type="protein sequence ID" value="PQO43790.1"/>
    <property type="molecule type" value="Genomic_DNA"/>
</dbReference>
<evidence type="ECO:0000313" key="12">
    <source>
        <dbReference type="Proteomes" id="UP000237819"/>
    </source>
</evidence>
<dbReference type="GO" id="GO:0005886">
    <property type="term" value="C:plasma membrane"/>
    <property type="evidence" value="ECO:0007669"/>
    <property type="project" value="UniProtKB-SubCell"/>
</dbReference>